<dbReference type="Gene3D" id="1.10.10.10">
    <property type="entry name" value="Winged helix-like DNA-binding domain superfamily/Winged helix DNA-binding domain"/>
    <property type="match status" value="1"/>
</dbReference>
<protein>
    <submittedName>
        <fullName evidence="6">IclR family transcriptional regulator</fullName>
    </submittedName>
</protein>
<reference evidence="7" key="1">
    <citation type="journal article" date="2019" name="Int. J. Syst. Evol. Microbiol.">
        <title>The Global Catalogue of Microorganisms (GCM) 10K type strain sequencing project: providing services to taxonomists for standard genome sequencing and annotation.</title>
        <authorList>
            <consortium name="The Broad Institute Genomics Platform"/>
            <consortium name="The Broad Institute Genome Sequencing Center for Infectious Disease"/>
            <person name="Wu L."/>
            <person name="Ma J."/>
        </authorList>
    </citation>
    <scope>NUCLEOTIDE SEQUENCE [LARGE SCALE GENOMIC DNA]</scope>
    <source>
        <strain evidence="7">CGMCC 4.7645</strain>
    </source>
</reference>
<dbReference type="PANTHER" id="PTHR30136:SF35">
    <property type="entry name" value="HTH-TYPE TRANSCRIPTIONAL REGULATOR RV1719"/>
    <property type="match status" value="1"/>
</dbReference>
<dbReference type="Proteomes" id="UP001597417">
    <property type="component" value="Unassembled WGS sequence"/>
</dbReference>
<gene>
    <name evidence="6" type="ORF">ACFSXZ_09410</name>
</gene>
<dbReference type="InterPro" id="IPR050707">
    <property type="entry name" value="HTH_MetabolicPath_Reg"/>
</dbReference>
<dbReference type="PANTHER" id="PTHR30136">
    <property type="entry name" value="HELIX-TURN-HELIX TRANSCRIPTIONAL REGULATOR, ICLR FAMILY"/>
    <property type="match status" value="1"/>
</dbReference>
<keyword evidence="1" id="KW-0805">Transcription regulation</keyword>
<dbReference type="PROSITE" id="PS51078">
    <property type="entry name" value="ICLR_ED"/>
    <property type="match status" value="1"/>
</dbReference>
<dbReference type="RefSeq" id="WP_378263434.1">
    <property type="nucleotide sequence ID" value="NZ_JBHUKR010000006.1"/>
</dbReference>
<evidence type="ECO:0000313" key="7">
    <source>
        <dbReference type="Proteomes" id="UP001597417"/>
    </source>
</evidence>
<evidence type="ECO:0000256" key="3">
    <source>
        <dbReference type="ARBA" id="ARBA00023163"/>
    </source>
</evidence>
<dbReference type="InterPro" id="IPR005471">
    <property type="entry name" value="Tscrpt_reg_IclR_N"/>
</dbReference>
<dbReference type="InterPro" id="IPR036388">
    <property type="entry name" value="WH-like_DNA-bd_sf"/>
</dbReference>
<keyword evidence="7" id="KW-1185">Reference proteome</keyword>
<evidence type="ECO:0000313" key="6">
    <source>
        <dbReference type="EMBL" id="MFD2416549.1"/>
    </source>
</evidence>
<evidence type="ECO:0000259" key="5">
    <source>
        <dbReference type="PROSITE" id="PS51078"/>
    </source>
</evidence>
<evidence type="ECO:0000259" key="4">
    <source>
        <dbReference type="PROSITE" id="PS51077"/>
    </source>
</evidence>
<feature type="domain" description="HTH iclR-type" evidence="4">
    <location>
        <begin position="18"/>
        <end position="80"/>
    </location>
</feature>
<dbReference type="InterPro" id="IPR029016">
    <property type="entry name" value="GAF-like_dom_sf"/>
</dbReference>
<proteinExistence type="predicted"/>
<sequence>MTDQTEGRGSQRSAGSRIAVIDKAVKTLDVLLPATDGLTPTEVAELIGTNRSTAFRLLTSLEQTGLLARDAASGKYRLGIKLLQYGAAVRMGMAVIKIAEPILMALREDTRQTALLAMREGWGARCILRLPGPEVDVLSWSSGEWLPMHVGAAPQALMSAMSDAEIERYLTHNKDWHTLQGDRTAEEIRESLAVVRERGWVLNMAAITAGVASLGTVVRNRGGAPVYAISVAGLERHYTGSELARTEAKVMAAADEIAKRLHG</sequence>
<keyword evidence="2" id="KW-0238">DNA-binding</keyword>
<keyword evidence="3" id="KW-0804">Transcription</keyword>
<evidence type="ECO:0000256" key="2">
    <source>
        <dbReference type="ARBA" id="ARBA00023125"/>
    </source>
</evidence>
<feature type="domain" description="IclR-ED" evidence="5">
    <location>
        <begin position="81"/>
        <end position="263"/>
    </location>
</feature>
<dbReference type="PROSITE" id="PS51077">
    <property type="entry name" value="HTH_ICLR"/>
    <property type="match status" value="1"/>
</dbReference>
<dbReference type="InterPro" id="IPR036390">
    <property type="entry name" value="WH_DNA-bd_sf"/>
</dbReference>
<accession>A0ABW5FQQ6</accession>
<dbReference type="Pfam" id="PF01614">
    <property type="entry name" value="IclR_C"/>
    <property type="match status" value="1"/>
</dbReference>
<dbReference type="Gene3D" id="3.30.450.40">
    <property type="match status" value="1"/>
</dbReference>
<organism evidence="6 7">
    <name type="scientific">Amycolatopsis pigmentata</name>
    <dbReference type="NCBI Taxonomy" id="450801"/>
    <lineage>
        <taxon>Bacteria</taxon>
        <taxon>Bacillati</taxon>
        <taxon>Actinomycetota</taxon>
        <taxon>Actinomycetes</taxon>
        <taxon>Pseudonocardiales</taxon>
        <taxon>Pseudonocardiaceae</taxon>
        <taxon>Amycolatopsis</taxon>
    </lineage>
</organism>
<evidence type="ECO:0000256" key="1">
    <source>
        <dbReference type="ARBA" id="ARBA00023015"/>
    </source>
</evidence>
<dbReference type="EMBL" id="JBHUKR010000006">
    <property type="protein sequence ID" value="MFD2416549.1"/>
    <property type="molecule type" value="Genomic_DNA"/>
</dbReference>
<comment type="caution">
    <text evidence="6">The sequence shown here is derived from an EMBL/GenBank/DDBJ whole genome shotgun (WGS) entry which is preliminary data.</text>
</comment>
<dbReference type="InterPro" id="IPR014757">
    <property type="entry name" value="Tscrpt_reg_IclR_C"/>
</dbReference>
<dbReference type="SUPFAM" id="SSF55781">
    <property type="entry name" value="GAF domain-like"/>
    <property type="match status" value="1"/>
</dbReference>
<name>A0ABW5FQQ6_9PSEU</name>
<dbReference type="SUPFAM" id="SSF46785">
    <property type="entry name" value="Winged helix' DNA-binding domain"/>
    <property type="match status" value="1"/>
</dbReference>
<dbReference type="Pfam" id="PF09339">
    <property type="entry name" value="HTH_IclR"/>
    <property type="match status" value="1"/>
</dbReference>
<dbReference type="SMART" id="SM00346">
    <property type="entry name" value="HTH_ICLR"/>
    <property type="match status" value="1"/>
</dbReference>